<dbReference type="Pfam" id="PF13923">
    <property type="entry name" value="zf-C3HC4_2"/>
    <property type="match status" value="1"/>
</dbReference>
<dbReference type="GO" id="GO:0016567">
    <property type="term" value="P:protein ubiquitination"/>
    <property type="evidence" value="ECO:0007669"/>
    <property type="project" value="InterPro"/>
</dbReference>
<feature type="region of interest" description="Disordered" evidence="7">
    <location>
        <begin position="565"/>
        <end position="798"/>
    </location>
</feature>
<feature type="compositionally biased region" description="Basic and acidic residues" evidence="7">
    <location>
        <begin position="565"/>
        <end position="608"/>
    </location>
</feature>
<accession>A0A6P4A8X0</accession>
<evidence type="ECO:0000259" key="9">
    <source>
        <dbReference type="PROSITE" id="PS50158"/>
    </source>
</evidence>
<comment type="subcellular location">
    <subcellularLocation>
        <location evidence="1">Nucleus</location>
    </subcellularLocation>
</comment>
<feature type="compositionally biased region" description="Polar residues" evidence="7">
    <location>
        <begin position="333"/>
        <end position="349"/>
    </location>
</feature>
<evidence type="ECO:0000313" key="11">
    <source>
        <dbReference type="Proteomes" id="UP001652623"/>
    </source>
</evidence>
<dbReference type="InterPro" id="IPR014891">
    <property type="entry name" value="DWNN_domain"/>
</dbReference>
<dbReference type="PROSITE" id="PS50089">
    <property type="entry name" value="ZF_RING_2"/>
    <property type="match status" value="1"/>
</dbReference>
<dbReference type="Pfam" id="PF08783">
    <property type="entry name" value="DWNN"/>
    <property type="match status" value="1"/>
</dbReference>
<dbReference type="GO" id="GO:0003676">
    <property type="term" value="F:nucleic acid binding"/>
    <property type="evidence" value="ECO:0007669"/>
    <property type="project" value="InterPro"/>
</dbReference>
<evidence type="ECO:0000259" key="8">
    <source>
        <dbReference type="PROSITE" id="PS50089"/>
    </source>
</evidence>
<dbReference type="SMART" id="SM01180">
    <property type="entry name" value="DWNN"/>
    <property type="match status" value="1"/>
</dbReference>
<evidence type="ECO:0000256" key="3">
    <source>
        <dbReference type="ARBA" id="ARBA00022771"/>
    </source>
</evidence>
<feature type="compositionally biased region" description="Basic residues" evidence="7">
    <location>
        <begin position="618"/>
        <end position="627"/>
    </location>
</feature>
<evidence type="ECO:0000256" key="7">
    <source>
        <dbReference type="SAM" id="MobiDB-lite"/>
    </source>
</evidence>
<gene>
    <name evidence="12 13" type="primary">LOC107420157</name>
</gene>
<feature type="compositionally biased region" description="Basic and acidic residues" evidence="7">
    <location>
        <begin position="759"/>
        <end position="775"/>
    </location>
</feature>
<dbReference type="KEGG" id="zju:107420157"/>
<proteinExistence type="predicted"/>
<feature type="domain" description="CCHC-type" evidence="9">
    <location>
        <begin position="438"/>
        <end position="452"/>
    </location>
</feature>
<dbReference type="InterPro" id="IPR013083">
    <property type="entry name" value="Znf_RING/FYVE/PHD"/>
</dbReference>
<dbReference type="GO" id="GO:0006397">
    <property type="term" value="P:mRNA processing"/>
    <property type="evidence" value="ECO:0007669"/>
    <property type="project" value="InterPro"/>
</dbReference>
<evidence type="ECO:0000256" key="4">
    <source>
        <dbReference type="ARBA" id="ARBA00022833"/>
    </source>
</evidence>
<dbReference type="RefSeq" id="XP_015884533.1">
    <property type="nucleotide sequence ID" value="XM_016029047.2"/>
</dbReference>
<dbReference type="Gene3D" id="4.10.60.10">
    <property type="entry name" value="Zinc finger, CCHC-type"/>
    <property type="match status" value="1"/>
</dbReference>
<dbReference type="PROSITE" id="PS51282">
    <property type="entry name" value="DWNN"/>
    <property type="match status" value="1"/>
</dbReference>
<sequence length="798" mass="89426">MAVRFKFRSSLNFDTVDIEGRSSISVRDLKSKIIRQKNLNICQDFDLVFSDSLTGQEYVDGSFQIPNGASVIIKRVPAGSGHGNIDTPHISAYENLAVKDTVKTNPSGAPNTGILDFDDFGVDLYPYPGATLSSSNLDDDKKTHILYDTPNIGVARYSKQPVDGCQKIEASNLSEASPRGRDEELKSISLHRKLTMDVQEDIPLEKVDSANPAMRSGDLPSELKCLLCKSFFKAAVMIPCCQHSFCEKCICEVLHEKGKCPKCFSTKCRVEDLLPNVSLRQAIVHFLESQILTTGFGNDYQRYAPDGESGIQAEDVSCGVSILQKQPELPHSPSGTGKGSNNIMTDSAYSSPFKTKPSNLVGANNLLKLPAFSPKKKQIDKSGCENAMALDEFQGESQPMHEEAESTIKKKDPVGFNTAGGINGIVKTGRNKKGPQTCFMCGSPDHFIRECPVALSPHSMLQAGNAIFPGAMPGYMPYWNRPPMPHFRPFCNLYGDPGMMPFNATMVPASPFPVPNYHSSMYGPIQAFGRYMRMGPIAPQQAGEDHCLSHSEFLDVQDQIKRQKLSNEDVRREQYSDVDNERVFGKKHSYSEKGRSHDHKSVMSREKNVSYSDCSSSQRKHSHHSHKHYDIDGDDECHQKAHHSSIGSGDKRLNNQTERLSSEDDDMPCSTSWQSEKRQKHHHKSSDKVNKKSVQYGGDSSQDRYQTKNKNHSKRSVIECDMKRHHRKHHSRSELQLDQSSSINHRQRKKDAGPISRHSQHDLKSNNDEPSHERWQMISGSDEDGTKECRYYKRKRGH</sequence>
<keyword evidence="2" id="KW-0479">Metal-binding</keyword>
<feature type="region of interest" description="Disordered" evidence="7">
    <location>
        <begin position="327"/>
        <end position="349"/>
    </location>
</feature>
<dbReference type="Pfam" id="PF00098">
    <property type="entry name" value="zf-CCHC"/>
    <property type="match status" value="1"/>
</dbReference>
<organism evidence="11 12">
    <name type="scientific">Ziziphus jujuba</name>
    <name type="common">Chinese jujube</name>
    <name type="synonym">Ziziphus sativa</name>
    <dbReference type="NCBI Taxonomy" id="326968"/>
    <lineage>
        <taxon>Eukaryota</taxon>
        <taxon>Viridiplantae</taxon>
        <taxon>Streptophyta</taxon>
        <taxon>Embryophyta</taxon>
        <taxon>Tracheophyta</taxon>
        <taxon>Spermatophyta</taxon>
        <taxon>Magnoliopsida</taxon>
        <taxon>eudicotyledons</taxon>
        <taxon>Gunneridae</taxon>
        <taxon>Pentapetalae</taxon>
        <taxon>rosids</taxon>
        <taxon>fabids</taxon>
        <taxon>Rosales</taxon>
        <taxon>Rhamnaceae</taxon>
        <taxon>Paliureae</taxon>
        <taxon>Ziziphus</taxon>
    </lineage>
</organism>
<evidence type="ECO:0000256" key="1">
    <source>
        <dbReference type="ARBA" id="ARBA00004123"/>
    </source>
</evidence>
<dbReference type="InterPro" id="IPR001878">
    <property type="entry name" value="Znf_CCHC"/>
</dbReference>
<dbReference type="PANTHER" id="PTHR15439">
    <property type="entry name" value="RETINOBLASTOMA-BINDING PROTEIN 6"/>
    <property type="match status" value="1"/>
</dbReference>
<dbReference type="PROSITE" id="PS00518">
    <property type="entry name" value="ZF_RING_1"/>
    <property type="match status" value="1"/>
</dbReference>
<dbReference type="Gene3D" id="3.10.20.90">
    <property type="entry name" value="Phosphatidylinositol 3-kinase Catalytic Subunit, Chain A, domain 1"/>
    <property type="match status" value="1"/>
</dbReference>
<feature type="compositionally biased region" description="Polar residues" evidence="7">
    <location>
        <begin position="734"/>
        <end position="744"/>
    </location>
</feature>
<dbReference type="SUPFAM" id="SSF57850">
    <property type="entry name" value="RING/U-box"/>
    <property type="match status" value="1"/>
</dbReference>
<dbReference type="AlphaFoldDB" id="A0A6P4A8X0"/>
<dbReference type="RefSeq" id="XP_015884534.1">
    <property type="nucleotide sequence ID" value="XM_016029048.2"/>
</dbReference>
<dbReference type="InterPro" id="IPR017907">
    <property type="entry name" value="Znf_RING_CS"/>
</dbReference>
<keyword evidence="11" id="KW-1185">Reference proteome</keyword>
<evidence type="ECO:0000313" key="12">
    <source>
        <dbReference type="RefSeq" id="XP_015884533.1"/>
    </source>
</evidence>
<dbReference type="InterPro" id="IPR036875">
    <property type="entry name" value="Znf_CCHC_sf"/>
</dbReference>
<dbReference type="Gene3D" id="3.30.40.10">
    <property type="entry name" value="Zinc/RING finger domain, C3HC4 (zinc finger)"/>
    <property type="match status" value="1"/>
</dbReference>
<keyword evidence="5" id="KW-0539">Nucleus</keyword>
<evidence type="ECO:0000256" key="6">
    <source>
        <dbReference type="PROSITE-ProRule" id="PRU00047"/>
    </source>
</evidence>
<dbReference type="PROSITE" id="PS50158">
    <property type="entry name" value="ZF_CCHC"/>
    <property type="match status" value="1"/>
</dbReference>
<keyword evidence="3 6" id="KW-0863">Zinc-finger</keyword>
<reference evidence="12 13" key="1">
    <citation type="submission" date="2025-04" db="UniProtKB">
        <authorList>
            <consortium name="RefSeq"/>
        </authorList>
    </citation>
    <scope>IDENTIFICATION</scope>
    <source>
        <tissue evidence="12 13">In vitro plantlets</tissue>
    </source>
</reference>
<dbReference type="PANTHER" id="PTHR15439:SF11">
    <property type="entry name" value="E3 UBIQUITIN LIGASE PQT3-LIKE ISOFORM X1"/>
    <property type="match status" value="1"/>
</dbReference>
<dbReference type="GO" id="GO:0061630">
    <property type="term" value="F:ubiquitin protein ligase activity"/>
    <property type="evidence" value="ECO:0007669"/>
    <property type="project" value="InterPro"/>
</dbReference>
<feature type="domain" description="RING-type" evidence="8">
    <location>
        <begin position="225"/>
        <end position="263"/>
    </location>
</feature>
<dbReference type="GO" id="GO:0006511">
    <property type="term" value="P:ubiquitin-dependent protein catabolic process"/>
    <property type="evidence" value="ECO:0007669"/>
    <property type="project" value="TreeGrafter"/>
</dbReference>
<evidence type="ECO:0000256" key="2">
    <source>
        <dbReference type="ARBA" id="ARBA00022723"/>
    </source>
</evidence>
<feature type="compositionally biased region" description="Basic and acidic residues" evidence="7">
    <location>
        <begin position="628"/>
        <end position="639"/>
    </location>
</feature>
<dbReference type="SUPFAM" id="SSF57756">
    <property type="entry name" value="Retrovirus zinc finger-like domains"/>
    <property type="match status" value="1"/>
</dbReference>
<dbReference type="InterPro" id="IPR001841">
    <property type="entry name" value="Znf_RING"/>
</dbReference>
<dbReference type="CDD" id="cd16620">
    <property type="entry name" value="vRING-HC-C4C4_RBBP6"/>
    <property type="match status" value="1"/>
</dbReference>
<dbReference type="GO" id="GO:0005634">
    <property type="term" value="C:nucleus"/>
    <property type="evidence" value="ECO:0007669"/>
    <property type="project" value="UniProtKB-SubCell"/>
</dbReference>
<protein>
    <submittedName>
        <fullName evidence="12 13">E3 ubiquitin ligase PARAQUAT TOLERANCE 3-like isoform X1</fullName>
    </submittedName>
</protein>
<dbReference type="Proteomes" id="UP001652623">
    <property type="component" value="Chromosome 5"/>
</dbReference>
<dbReference type="SMART" id="SM00343">
    <property type="entry name" value="ZnF_C2HC"/>
    <property type="match status" value="1"/>
</dbReference>
<dbReference type="GO" id="GO:0008270">
    <property type="term" value="F:zinc ion binding"/>
    <property type="evidence" value="ECO:0007669"/>
    <property type="project" value="UniProtKB-KW"/>
</dbReference>
<evidence type="ECO:0000313" key="13">
    <source>
        <dbReference type="RefSeq" id="XP_015884534.1"/>
    </source>
</evidence>
<keyword evidence="4" id="KW-0862">Zinc</keyword>
<dbReference type="InterPro" id="IPR033489">
    <property type="entry name" value="RBBP6"/>
</dbReference>
<evidence type="ECO:0000256" key="5">
    <source>
        <dbReference type="ARBA" id="ARBA00023242"/>
    </source>
</evidence>
<name>A0A6P4A8X0_ZIZJJ</name>
<feature type="domain" description="DWNN" evidence="10">
    <location>
        <begin position="3"/>
        <end position="77"/>
    </location>
</feature>
<dbReference type="GeneID" id="107420157"/>
<evidence type="ECO:0000259" key="10">
    <source>
        <dbReference type="PROSITE" id="PS51282"/>
    </source>
</evidence>